<dbReference type="Gene3D" id="3.10.180.10">
    <property type="entry name" value="2,3-Dihydroxybiphenyl 1,2-Dioxygenase, domain 1"/>
    <property type="match status" value="1"/>
</dbReference>
<sequence>MKAPEGIDHVGIAVYSIDKHYSFYKDILGLRLLKIESVPSQKVKVAFFQIGLSKIELVEPQGLDSPVATFLDEKGEGIHHIGLTVSTIDERLKEIREAGIKTIHDQYIKGSDNAKIAFLHPSSTGKVLYEFIEKTNNNNYDEENGHD</sequence>
<dbReference type="PANTHER" id="PTHR43048:SF3">
    <property type="entry name" value="METHYLMALONYL-COA EPIMERASE, MITOCHONDRIAL"/>
    <property type="match status" value="1"/>
</dbReference>
<dbReference type="AlphaFoldDB" id="A0A3R9P7M2"/>
<comment type="similarity">
    <text evidence="1">Belongs to the methylmalonyl-CoA epimerase family.</text>
</comment>
<comment type="caution">
    <text evidence="4">The sequence shown here is derived from an EMBL/GenBank/DDBJ whole genome shotgun (WGS) entry which is preliminary data.</text>
</comment>
<dbReference type="OrthoDB" id="9788468at2"/>
<dbReference type="InterPro" id="IPR029068">
    <property type="entry name" value="Glyas_Bleomycin-R_OHBP_Dase"/>
</dbReference>
<dbReference type="PANTHER" id="PTHR43048">
    <property type="entry name" value="METHYLMALONYL-COA EPIMERASE"/>
    <property type="match status" value="1"/>
</dbReference>
<dbReference type="NCBIfam" id="TIGR03081">
    <property type="entry name" value="metmalonyl_epim"/>
    <property type="match status" value="1"/>
</dbReference>
<name>A0A3R9P7M2_9BACI</name>
<keyword evidence="5" id="KW-1185">Reference proteome</keyword>
<proteinExistence type="inferred from homology"/>
<dbReference type="InterPro" id="IPR037523">
    <property type="entry name" value="VOC_core"/>
</dbReference>
<dbReference type="CDD" id="cd07249">
    <property type="entry name" value="MMCE"/>
    <property type="match status" value="1"/>
</dbReference>
<dbReference type="EC" id="5.1.99.1" evidence="4"/>
<dbReference type="GO" id="GO:0004493">
    <property type="term" value="F:methylmalonyl-CoA epimerase activity"/>
    <property type="evidence" value="ECO:0007669"/>
    <property type="project" value="UniProtKB-EC"/>
</dbReference>
<dbReference type="RefSeq" id="WP_125554817.1">
    <property type="nucleotide sequence ID" value="NZ_RBVX01000003.1"/>
</dbReference>
<dbReference type="PROSITE" id="PS51819">
    <property type="entry name" value="VOC"/>
    <property type="match status" value="1"/>
</dbReference>
<evidence type="ECO:0000256" key="1">
    <source>
        <dbReference type="ARBA" id="ARBA00009308"/>
    </source>
</evidence>
<evidence type="ECO:0000313" key="5">
    <source>
        <dbReference type="Proteomes" id="UP000275076"/>
    </source>
</evidence>
<dbReference type="Proteomes" id="UP000275076">
    <property type="component" value="Unassembled WGS sequence"/>
</dbReference>
<dbReference type="GO" id="GO:0046872">
    <property type="term" value="F:metal ion binding"/>
    <property type="evidence" value="ECO:0007669"/>
    <property type="project" value="UniProtKB-KW"/>
</dbReference>
<reference evidence="4 5" key="1">
    <citation type="submission" date="2018-10" db="EMBL/GenBank/DDBJ databases">
        <title>Draft genome sequence of Bacillus salarius IM0101, isolated from a hypersaline soil in Inner Mongolia, China.</title>
        <authorList>
            <person name="Yamprayoonswat W."/>
            <person name="Boonvisut S."/>
            <person name="Jumpathong W."/>
            <person name="Sittihan S."/>
            <person name="Ruangsuj P."/>
            <person name="Wanthongcharoen S."/>
            <person name="Thongpramul N."/>
            <person name="Pimmason S."/>
            <person name="Yu B."/>
            <person name="Yasawong M."/>
        </authorList>
    </citation>
    <scope>NUCLEOTIDE SEQUENCE [LARGE SCALE GENOMIC DNA]</scope>
    <source>
        <strain evidence="4 5">IM0101</strain>
    </source>
</reference>
<evidence type="ECO:0000259" key="3">
    <source>
        <dbReference type="PROSITE" id="PS51819"/>
    </source>
</evidence>
<dbReference type="GO" id="GO:0046491">
    <property type="term" value="P:L-methylmalonyl-CoA metabolic process"/>
    <property type="evidence" value="ECO:0007669"/>
    <property type="project" value="TreeGrafter"/>
</dbReference>
<evidence type="ECO:0000313" key="4">
    <source>
        <dbReference type="EMBL" id="RSL34586.1"/>
    </source>
</evidence>
<feature type="domain" description="VOC" evidence="3">
    <location>
        <begin position="6"/>
        <end position="134"/>
    </location>
</feature>
<keyword evidence="2" id="KW-0479">Metal-binding</keyword>
<keyword evidence="4" id="KW-0413">Isomerase</keyword>
<dbReference type="InterPro" id="IPR051785">
    <property type="entry name" value="MMCE/EMCE_epimerase"/>
</dbReference>
<protein>
    <submittedName>
        <fullName evidence="4">Methylmalonyl-CoA epimerase</fullName>
        <ecNumber evidence="4">5.1.99.1</ecNumber>
    </submittedName>
</protein>
<dbReference type="SUPFAM" id="SSF54593">
    <property type="entry name" value="Glyoxalase/Bleomycin resistance protein/Dihydroxybiphenyl dioxygenase"/>
    <property type="match status" value="1"/>
</dbReference>
<dbReference type="EMBL" id="RBVX01000003">
    <property type="protein sequence ID" value="RSL34586.1"/>
    <property type="molecule type" value="Genomic_DNA"/>
</dbReference>
<organism evidence="4 5">
    <name type="scientific">Salibacterium salarium</name>
    <dbReference type="NCBI Taxonomy" id="284579"/>
    <lineage>
        <taxon>Bacteria</taxon>
        <taxon>Bacillati</taxon>
        <taxon>Bacillota</taxon>
        <taxon>Bacilli</taxon>
        <taxon>Bacillales</taxon>
        <taxon>Bacillaceae</taxon>
    </lineage>
</organism>
<evidence type="ECO:0000256" key="2">
    <source>
        <dbReference type="ARBA" id="ARBA00022723"/>
    </source>
</evidence>
<dbReference type="InterPro" id="IPR017515">
    <property type="entry name" value="MeMalonyl-CoA_epimerase"/>
</dbReference>
<gene>
    <name evidence="4" type="primary">mce</name>
    <name evidence="4" type="ORF">D7Z54_05455</name>
</gene>
<dbReference type="Pfam" id="PF13669">
    <property type="entry name" value="Glyoxalase_4"/>
    <property type="match status" value="1"/>
</dbReference>
<accession>A0A3R9P7M2</accession>